<protein>
    <submittedName>
        <fullName evidence="1">Uncharacterized protein</fullName>
    </submittedName>
</protein>
<reference evidence="2" key="1">
    <citation type="journal article" date="2020" name="Stud. Mycol.">
        <title>101 Dothideomycetes genomes: A test case for predicting lifestyles and emergence of pathogens.</title>
        <authorList>
            <person name="Haridas S."/>
            <person name="Albert R."/>
            <person name="Binder M."/>
            <person name="Bloem J."/>
            <person name="LaButti K."/>
            <person name="Salamov A."/>
            <person name="Andreopoulos B."/>
            <person name="Baker S."/>
            <person name="Barry K."/>
            <person name="Bills G."/>
            <person name="Bluhm B."/>
            <person name="Cannon C."/>
            <person name="Castanera R."/>
            <person name="Culley D."/>
            <person name="Daum C."/>
            <person name="Ezra D."/>
            <person name="Gonzalez J."/>
            <person name="Henrissat B."/>
            <person name="Kuo A."/>
            <person name="Liang C."/>
            <person name="Lipzen A."/>
            <person name="Lutzoni F."/>
            <person name="Magnuson J."/>
            <person name="Mondo S."/>
            <person name="Nolan M."/>
            <person name="Ohm R."/>
            <person name="Pangilinan J."/>
            <person name="Park H.-J."/>
            <person name="Ramirez L."/>
            <person name="Alfaro M."/>
            <person name="Sun H."/>
            <person name="Tritt A."/>
            <person name="Yoshinaga Y."/>
            <person name="Zwiers L.-H."/>
            <person name="Turgeon B."/>
            <person name="Goodwin S."/>
            <person name="Spatafora J."/>
            <person name="Crous P."/>
            <person name="Grigoriev I."/>
        </authorList>
    </citation>
    <scope>NUCLEOTIDE SEQUENCE [LARGE SCALE GENOMIC DNA]</scope>
    <source>
        <strain evidence="2">CBS 304.66</strain>
    </source>
</reference>
<dbReference type="AlphaFoldDB" id="A0A9P4JYZ1"/>
<evidence type="ECO:0000313" key="2">
    <source>
        <dbReference type="Proteomes" id="UP000800093"/>
    </source>
</evidence>
<name>A0A9P4JYZ1_9PLEO</name>
<dbReference type="Proteomes" id="UP000800093">
    <property type="component" value="Unassembled WGS sequence"/>
</dbReference>
<keyword evidence="2" id="KW-1185">Reference proteome</keyword>
<organism evidence="1 2">
    <name type="scientific">Lojkania enalia</name>
    <dbReference type="NCBI Taxonomy" id="147567"/>
    <lineage>
        <taxon>Eukaryota</taxon>
        <taxon>Fungi</taxon>
        <taxon>Dikarya</taxon>
        <taxon>Ascomycota</taxon>
        <taxon>Pezizomycotina</taxon>
        <taxon>Dothideomycetes</taxon>
        <taxon>Pleosporomycetidae</taxon>
        <taxon>Pleosporales</taxon>
        <taxon>Pleosporales incertae sedis</taxon>
        <taxon>Lojkania</taxon>
    </lineage>
</organism>
<comment type="caution">
    <text evidence="1">The sequence shown here is derived from an EMBL/GenBank/DDBJ whole genome shotgun (WGS) entry which is preliminary data.</text>
</comment>
<evidence type="ECO:0000313" key="1">
    <source>
        <dbReference type="EMBL" id="KAF2258966.1"/>
    </source>
</evidence>
<sequence>MNSNSDVDIKVRGHFIDASRYQPNISRTRLSNQDSNDLDEFCKRCDRINWSEIERSRPKKQSGHMIATVVETHYQLRDSPRQICQLLTLIKPAVLASTKLKKQRLQFEDTTLVGITPFGKNHRSDEEAGFFAIMNMFRNDTERGFRT</sequence>
<dbReference type="EMBL" id="ML986726">
    <property type="protein sequence ID" value="KAF2258966.1"/>
    <property type="molecule type" value="Genomic_DNA"/>
</dbReference>
<gene>
    <name evidence="1" type="ORF">CC78DRAFT_586486</name>
</gene>
<proteinExistence type="predicted"/>
<accession>A0A9P4JYZ1</accession>